<organism evidence="7">
    <name type="scientific">Schistocephalus solidus</name>
    <name type="common">Tapeworm</name>
    <dbReference type="NCBI Taxonomy" id="70667"/>
    <lineage>
        <taxon>Eukaryota</taxon>
        <taxon>Metazoa</taxon>
        <taxon>Spiralia</taxon>
        <taxon>Lophotrochozoa</taxon>
        <taxon>Platyhelminthes</taxon>
        <taxon>Cestoda</taxon>
        <taxon>Eucestoda</taxon>
        <taxon>Diphyllobothriidea</taxon>
        <taxon>Diphyllobothriidae</taxon>
        <taxon>Schistocephalus</taxon>
    </lineage>
</organism>
<dbReference type="PANTHER" id="PTHR12922:SF7">
    <property type="entry name" value="UBIQUINONE BIOSYNTHESIS PROTEIN COQ4 HOMOLOG, MITOCHONDRIAL"/>
    <property type="match status" value="1"/>
</dbReference>
<reference evidence="7" key="1">
    <citation type="submission" date="2016-01" db="EMBL/GenBank/DDBJ databases">
        <title>Reference transcriptome for the parasite Schistocephalus solidus: insights into the molecular evolution of parasitism.</title>
        <authorList>
            <person name="Hebert F.O."/>
            <person name="Grambauer S."/>
            <person name="Barber I."/>
            <person name="Landry C.R."/>
            <person name="Aubin-Horth N."/>
        </authorList>
    </citation>
    <scope>NUCLEOTIDE SEQUENCE</scope>
</reference>
<name>A0A0X3PVV3_SCHSO</name>
<protein>
    <recommendedName>
        <fullName evidence="6">Ubiquinone biosynthesis protein COQ4 homolog, mitochondrial</fullName>
    </recommendedName>
    <alternativeName>
        <fullName evidence="6">4-hydroxy-3-methoxy-5-polyprenylbenzoate decarboxylase</fullName>
        <ecNumber evidence="6">4.1.1.130</ecNumber>
    </alternativeName>
    <alternativeName>
        <fullName evidence="6">Coenzyme Q biosynthesis protein 4 homolog</fullName>
    </alternativeName>
</protein>
<feature type="binding site" evidence="6">
    <location>
        <position position="161"/>
    </location>
    <ligand>
        <name>Zn(2+)</name>
        <dbReference type="ChEBI" id="CHEBI:29105"/>
    </ligand>
</feature>
<evidence type="ECO:0000256" key="5">
    <source>
        <dbReference type="ARBA" id="ARBA00023239"/>
    </source>
</evidence>
<comment type="cofactor">
    <cofactor evidence="6">
        <name>Zn(2+)</name>
        <dbReference type="ChEBI" id="CHEBI:29105"/>
    </cofactor>
</comment>
<dbReference type="GO" id="GO:0008270">
    <property type="term" value="F:zinc ion binding"/>
    <property type="evidence" value="ECO:0007669"/>
    <property type="project" value="UniProtKB-UniRule"/>
</dbReference>
<dbReference type="GO" id="GO:0031314">
    <property type="term" value="C:extrinsic component of mitochondrial inner membrane"/>
    <property type="evidence" value="ECO:0007669"/>
    <property type="project" value="UniProtKB-UniRule"/>
</dbReference>
<feature type="binding site" evidence="6">
    <location>
        <position position="177"/>
    </location>
    <ligand>
        <name>Zn(2+)</name>
        <dbReference type="ChEBI" id="CHEBI:29105"/>
    </ligand>
</feature>
<sequence>MFVPSRLFSRLCRFKFVRNVPFAIRNVHLDAQEKLYPDHIPTTTLQKSLLAIGSGIACFLHPQRPDLISLFGETSGKSAIKRMQSIMLSDPEGRQILDERPRIRTNTIDLVSLRNLPPSTFGRHYSDFLNNYHYSPDERMMVNFVDDVDLAYVMLRYREIHDLVHVLLNQPTNMLGEVVVKWVEGLQCGLPLGLFGGYFGALRLAPTQTKNYLSSQLEFALRVGLHSRNFMCVFFERYWEMDIEELRAKLNVPNPPKLNYKPRKNKQNLQ</sequence>
<feature type="binding site" evidence="6">
    <location>
        <position position="165"/>
    </location>
    <ligand>
        <name>Zn(2+)</name>
        <dbReference type="ChEBI" id="CHEBI:29105"/>
    </ligand>
</feature>
<dbReference type="HAMAP" id="MF_03111">
    <property type="entry name" value="Coq4"/>
    <property type="match status" value="1"/>
</dbReference>
<dbReference type="PANTHER" id="PTHR12922">
    <property type="entry name" value="UBIQUINONE BIOSYNTHESIS PROTEIN"/>
    <property type="match status" value="1"/>
</dbReference>
<dbReference type="GO" id="GO:0120539">
    <property type="term" value="F:4-hydroxy-3-methoxy-5-polyprenylbenzoate decarboxylase activity"/>
    <property type="evidence" value="ECO:0007669"/>
    <property type="project" value="UniProtKB-EC"/>
</dbReference>
<dbReference type="InterPro" id="IPR007715">
    <property type="entry name" value="Coq4"/>
</dbReference>
<comment type="catalytic activity">
    <reaction evidence="6">
        <text>a 4-hydroxy-3-methoxy-5-(all-trans-polyprenyl)benzoate + H(+) = a 2-methoxy-6-(all-trans-polyprenyl)phenol + CO2</text>
        <dbReference type="Rhea" id="RHEA:81179"/>
        <dbReference type="Rhea" id="RHEA-COMP:9551"/>
        <dbReference type="Rhea" id="RHEA-COMP:10931"/>
        <dbReference type="ChEBI" id="CHEBI:15378"/>
        <dbReference type="ChEBI" id="CHEBI:16526"/>
        <dbReference type="ChEBI" id="CHEBI:62731"/>
        <dbReference type="ChEBI" id="CHEBI:84443"/>
        <dbReference type="EC" id="4.1.1.130"/>
    </reaction>
</comment>
<gene>
    <name evidence="7" type="primary">COQ4</name>
    <name evidence="7" type="ORF">TR125303</name>
</gene>
<comment type="subunit">
    <text evidence="6">Component of a multi-subunit COQ enzyme complex.</text>
</comment>
<evidence type="ECO:0000256" key="2">
    <source>
        <dbReference type="ARBA" id="ARBA00022792"/>
    </source>
</evidence>
<dbReference type="UniPathway" id="UPA00232"/>
<evidence type="ECO:0000256" key="1">
    <source>
        <dbReference type="ARBA" id="ARBA00022688"/>
    </source>
</evidence>
<keyword evidence="5 6" id="KW-0456">Lyase</keyword>
<keyword evidence="4 6" id="KW-0472">Membrane</keyword>
<evidence type="ECO:0000313" key="7">
    <source>
        <dbReference type="EMBL" id="JAP55789.1"/>
    </source>
</evidence>
<keyword evidence="7" id="KW-0830">Ubiquinone</keyword>
<proteinExistence type="inferred from homology"/>
<keyword evidence="6" id="KW-0862">Zinc</keyword>
<keyword evidence="6" id="KW-0479">Metal-binding</keyword>
<comment type="subcellular location">
    <subcellularLocation>
        <location evidence="6">Mitochondrion inner membrane</location>
        <topology evidence="6">Peripheral membrane protein</topology>
        <orientation evidence="6">Matrix side</orientation>
    </subcellularLocation>
</comment>
<evidence type="ECO:0000256" key="6">
    <source>
        <dbReference type="HAMAP-Rule" id="MF_03111"/>
    </source>
</evidence>
<comment type="similarity">
    <text evidence="6">Belongs to the COQ4 family.</text>
</comment>
<dbReference type="Pfam" id="PF05019">
    <property type="entry name" value="Coq4"/>
    <property type="match status" value="1"/>
</dbReference>
<evidence type="ECO:0000256" key="3">
    <source>
        <dbReference type="ARBA" id="ARBA00023128"/>
    </source>
</evidence>
<dbReference type="InterPro" id="IPR027540">
    <property type="entry name" value="Coq4_euk"/>
</dbReference>
<dbReference type="AlphaFoldDB" id="A0A0X3PVV3"/>
<evidence type="ECO:0000256" key="4">
    <source>
        <dbReference type="ARBA" id="ARBA00023136"/>
    </source>
</evidence>
<keyword evidence="2 6" id="KW-0999">Mitochondrion inner membrane</keyword>
<comment type="function">
    <text evidence="6">Lyase that catalyzes the C1-decarboxylation of 4-hydroxy-3-methoxy-5-(all-trans-polyprenyl)benzoic acid into 2-methoxy-6-(all-trans-polyprenyl)phenol during ubiquinone biosynthesis.</text>
</comment>
<keyword evidence="3 6" id="KW-0496">Mitochondrion</keyword>
<comment type="pathway">
    <text evidence="6">Cofactor biosynthesis; ubiquinone biosynthesis.</text>
</comment>
<dbReference type="EMBL" id="GEEE01007436">
    <property type="protein sequence ID" value="JAP55789.1"/>
    <property type="molecule type" value="Transcribed_RNA"/>
</dbReference>
<dbReference type="EC" id="4.1.1.130" evidence="6"/>
<keyword evidence="1 6" id="KW-0831">Ubiquinone biosynthesis</keyword>
<feature type="binding site" evidence="6">
    <location>
        <position position="162"/>
    </location>
    <ligand>
        <name>Zn(2+)</name>
        <dbReference type="ChEBI" id="CHEBI:29105"/>
    </ligand>
</feature>
<accession>A0A0X3PVV3</accession>